<gene>
    <name evidence="2" type="ORF">CA606_09335</name>
</gene>
<evidence type="ECO:0000313" key="2">
    <source>
        <dbReference type="EMBL" id="ATC32533.1"/>
    </source>
</evidence>
<reference evidence="3" key="1">
    <citation type="submission" date="2017-09" db="EMBL/GenBank/DDBJ databases">
        <title>Genome evolution observed in wild isolates of Caulobacter crescentus.</title>
        <authorList>
            <person name="Ely B."/>
            <person name="Wilson K."/>
            <person name="Scott D."/>
        </authorList>
    </citation>
    <scope>NUCLEOTIDE SEQUENCE [LARGE SCALE GENOMIC DNA]</scope>
    <source>
        <strain evidence="3">CB13b1a</strain>
    </source>
</reference>
<keyword evidence="1" id="KW-0175">Coiled coil</keyword>
<name>A0A290MZ73_CAUVI</name>
<evidence type="ECO:0000313" key="3">
    <source>
        <dbReference type="Proteomes" id="UP000217311"/>
    </source>
</evidence>
<sequence length="562" mass="59515">MARGFKYRLPRVAYDLSVTRVLKRCPAHADDTIGFDVTASGAPRQVAGEEVMIDYTNLTNGAKTTSFEAHTYPNGTLKSVNATINDHTKDIVSEAVKAAVSIGKIAIGLPGGGATGAGDLPYDKQIKKYLRCTEGARETLASLPDLKKGVKTAEAASKAAAKAYADLQEASKAGKPAPAKDLEALKAKADKAAGEVDDAKKALAEANESLTLAQRINLDVPDQGVSAVYVLAGATDAKPQPSKMFEIFEPTDKGRFLLIPLSGDLKPDVDQASAHGYGAAKPDTDELAAALARARASAAADPQDSPYTPLLAMLRKADVAVSIAPSAPSALPKGTLAKATTCAAEEAGCGVVYRNPLPGRARICGGDSYQAQDPEVCRRRLGSETAVLFQEERGFSQFGELAALPLKNKAFGDNTLAMEQSEEGQVFHVTYTKPTAETKALLASVNEGLGGVSSLITYRNGKQLRDLQEQKLLYDAQLASDEARAKLTPTELSQLQDKKAIVDAQIALATAESRQQPSQLTAVQNETLLLQAQQTNVQAQIDLAKKKKELEALLAPTTEEEL</sequence>
<accession>A0A290MZ73</accession>
<dbReference type="AlphaFoldDB" id="A0A290MZ73"/>
<dbReference type="EMBL" id="CP023315">
    <property type="protein sequence ID" value="ATC32533.1"/>
    <property type="molecule type" value="Genomic_DNA"/>
</dbReference>
<evidence type="ECO:0000256" key="1">
    <source>
        <dbReference type="SAM" id="Coils"/>
    </source>
</evidence>
<feature type="coiled-coil region" evidence="1">
    <location>
        <begin position="182"/>
        <end position="216"/>
    </location>
</feature>
<organism evidence="2 3">
    <name type="scientific">Caulobacter vibrioides</name>
    <name type="common">Caulobacter crescentus</name>
    <dbReference type="NCBI Taxonomy" id="155892"/>
    <lineage>
        <taxon>Bacteria</taxon>
        <taxon>Pseudomonadati</taxon>
        <taxon>Pseudomonadota</taxon>
        <taxon>Alphaproteobacteria</taxon>
        <taxon>Caulobacterales</taxon>
        <taxon>Caulobacteraceae</taxon>
        <taxon>Caulobacter</taxon>
    </lineage>
</organism>
<protein>
    <submittedName>
        <fullName evidence="2">Uncharacterized protein</fullName>
    </submittedName>
</protein>
<dbReference type="Proteomes" id="UP000217311">
    <property type="component" value="Chromosome"/>
</dbReference>
<proteinExistence type="predicted"/>